<accession>A0A1C0B6K7</accession>
<proteinExistence type="predicted"/>
<dbReference type="SUPFAM" id="SSF47240">
    <property type="entry name" value="Ferritin-like"/>
    <property type="match status" value="1"/>
</dbReference>
<dbReference type="PATRIC" id="fig|544718.51.peg.1412"/>
<dbReference type="CDD" id="cd01048">
    <property type="entry name" value="Ferritin_like_AB2"/>
    <property type="match status" value="1"/>
</dbReference>
<evidence type="ECO:0000313" key="2">
    <source>
        <dbReference type="Proteomes" id="UP000093281"/>
    </source>
</evidence>
<dbReference type="EMBL" id="LCUJ01000004">
    <property type="protein sequence ID" value="OCL98930.1"/>
    <property type="molecule type" value="Genomic_DNA"/>
</dbReference>
<gene>
    <name evidence="1" type="ORF">AAX29_01440</name>
</gene>
<reference evidence="2" key="1">
    <citation type="submission" date="2015-05" db="EMBL/GenBank/DDBJ databases">
        <authorList>
            <person name="Rovetto F."/>
            <person name="Cocolin L."/>
            <person name="Illeghems K."/>
            <person name="Van Nieuwerburgh F."/>
            <person name="Houf K."/>
        </authorList>
    </citation>
    <scope>NUCLEOTIDE SEQUENCE [LARGE SCALE GENOMIC DNA]</scope>
    <source>
        <strain evidence="2">DU22</strain>
    </source>
</reference>
<dbReference type="Gene3D" id="1.20.1260.10">
    <property type="match status" value="1"/>
</dbReference>
<organism evidence="1 2">
    <name type="scientific">Aliarcobacter thereius</name>
    <dbReference type="NCBI Taxonomy" id="544718"/>
    <lineage>
        <taxon>Bacteria</taxon>
        <taxon>Pseudomonadati</taxon>
        <taxon>Campylobacterota</taxon>
        <taxon>Epsilonproteobacteria</taxon>
        <taxon>Campylobacterales</taxon>
        <taxon>Arcobacteraceae</taxon>
        <taxon>Aliarcobacter</taxon>
    </lineage>
</organism>
<dbReference type="Proteomes" id="UP000093281">
    <property type="component" value="Unassembled WGS sequence"/>
</dbReference>
<dbReference type="RefSeq" id="WP_066186609.1">
    <property type="nucleotide sequence ID" value="NZ_LCUJ01000004.1"/>
</dbReference>
<dbReference type="OrthoDB" id="573482at2"/>
<name>A0A1C0B6K7_9BACT</name>
<comment type="caution">
    <text evidence="1">The sequence shown here is derived from an EMBL/GenBank/DDBJ whole genome shotgun (WGS) entry which is preliminary data.</text>
</comment>
<dbReference type="STRING" id="544718.AAX25_01131"/>
<evidence type="ECO:0000313" key="1">
    <source>
        <dbReference type="EMBL" id="OCL98930.1"/>
    </source>
</evidence>
<dbReference type="InterPro" id="IPR012347">
    <property type="entry name" value="Ferritin-like"/>
</dbReference>
<sequence>MAVDYNILTSKKIDENSNIPIRDQILQIAVYDEFKAYEIYTKVIEKFGNINPFLNIKEAEAIHYSVLIQLMQKYNIEVPINDLENKISIPESLIECYELGVEGEINNIALYNYLLSYAQDSDIIDTLYQLQAASYNNHLPAFRSHVQNYYNNSSINGFNQEKLMQDLAQYQEIYSQFSSGNLDENSISNLLSKLNFNFIGGALSGGALIAIINQLLSSYNKQNQDDKE</sequence>
<dbReference type="AlphaFoldDB" id="A0A1C0B6K7"/>
<protein>
    <submittedName>
        <fullName evidence="1">Uncharacterized protein</fullName>
    </submittedName>
</protein>
<dbReference type="InterPro" id="IPR019243">
    <property type="entry name" value="DUF2202"/>
</dbReference>
<dbReference type="InterPro" id="IPR009078">
    <property type="entry name" value="Ferritin-like_SF"/>
</dbReference>